<dbReference type="InterPro" id="IPR011013">
    <property type="entry name" value="Gal_mutarotase_sf_dom"/>
</dbReference>
<keyword evidence="3" id="KW-0119">Carbohydrate metabolism</keyword>
<proteinExistence type="inferred from homology"/>
<reference evidence="4 5" key="2">
    <citation type="submission" date="2024-02" db="EMBL/GenBank/DDBJ databases">
        <title>The Genome Sequence of Enterococcus diestrammenae JM9A.</title>
        <authorList>
            <person name="Earl A."/>
            <person name="Manson A."/>
            <person name="Gilmore M."/>
            <person name="Sanders J."/>
            <person name="Shea T."/>
            <person name="Howe W."/>
            <person name="Livny J."/>
            <person name="Cuomo C."/>
            <person name="Neafsey D."/>
            <person name="Birren B."/>
        </authorList>
    </citation>
    <scope>NUCLEOTIDE SEQUENCE [LARGE SCALE GENOMIC DNA]</scope>
    <source>
        <strain evidence="4 5">JM9A</strain>
    </source>
</reference>
<dbReference type="InterPro" id="IPR008183">
    <property type="entry name" value="Aldose_1/G6P_1-epimerase"/>
</dbReference>
<organism evidence="4 5">
    <name type="scientific">Enterococcus diestrammenae</name>
    <dbReference type="NCBI Taxonomy" id="1155073"/>
    <lineage>
        <taxon>Bacteria</taxon>
        <taxon>Bacillati</taxon>
        <taxon>Bacillota</taxon>
        <taxon>Bacilli</taxon>
        <taxon>Lactobacillales</taxon>
        <taxon>Enterococcaceae</taxon>
        <taxon>Enterococcus</taxon>
    </lineage>
</organism>
<protein>
    <submittedName>
        <fullName evidence="4">Aldose 1-epimerase</fullName>
    </submittedName>
</protein>
<dbReference type="Gene3D" id="2.70.98.10">
    <property type="match status" value="1"/>
</dbReference>
<dbReference type="InterPro" id="IPR047215">
    <property type="entry name" value="Galactose_mutarotase-like"/>
</dbReference>
<reference evidence="5" key="1">
    <citation type="submission" date="2016-06" db="EMBL/GenBank/DDBJ databases">
        <title>Four novel species of enterococci isolated from chicken manure.</title>
        <authorList>
            <person name="Van Tyne D."/>
        </authorList>
    </citation>
    <scope>NUCLEOTIDE SEQUENCE [LARGE SCALE GENOMIC DNA]</scope>
    <source>
        <strain evidence="5">JM9A</strain>
    </source>
</reference>
<dbReference type="EMBL" id="MAEI02000001">
    <property type="protein sequence ID" value="MEO1782629.1"/>
    <property type="molecule type" value="Genomic_DNA"/>
</dbReference>
<dbReference type="RefSeq" id="WP_161869626.1">
    <property type="nucleotide sequence ID" value="NZ_MAEI02000001.1"/>
</dbReference>
<dbReference type="InterPro" id="IPR014718">
    <property type="entry name" value="GH-type_carb-bd"/>
</dbReference>
<evidence type="ECO:0000256" key="1">
    <source>
        <dbReference type="ARBA" id="ARBA00006206"/>
    </source>
</evidence>
<comment type="similarity">
    <text evidence="1">Belongs to the aldose epimerase family.</text>
</comment>
<sequence>MATVKAMHNEAYQDYYLVENKNGVKLALSPFGARALDLIVPVGEKEVDLMVGPKDLAGYHENPYYNATIGPIAGRVAGAQFELDGETFTTEDSQQGNTLHGGLNGYDKQTFDATPFQEEGKAGVMFAYTDPDGAHGFPGTVQVKVTYTLSDENVYSFKFEATSDKPTIFNPTNHGYYNLTGSPANTIDEHTLEIRASKVGETNDDITTTGRLLDVAGTKFDFLGGKKIGATLLDDPFVFDNNQASVLVLTSPDGLISMELTTTEPAVVIYTTRDAEAGLNFKNGVMSQHAAIAIEPQGIPGTEKYPQFGSIRLDPEKPFMAESSFKLHF</sequence>
<evidence type="ECO:0000256" key="3">
    <source>
        <dbReference type="ARBA" id="ARBA00023277"/>
    </source>
</evidence>
<comment type="caution">
    <text evidence="4">The sequence shown here is derived from an EMBL/GenBank/DDBJ whole genome shotgun (WGS) entry which is preliminary data.</text>
</comment>
<evidence type="ECO:0000256" key="2">
    <source>
        <dbReference type="ARBA" id="ARBA00023235"/>
    </source>
</evidence>
<dbReference type="PANTHER" id="PTHR10091">
    <property type="entry name" value="ALDOSE-1-EPIMERASE"/>
    <property type="match status" value="1"/>
</dbReference>
<accession>A0ABV0F5S0</accession>
<dbReference type="Proteomes" id="UP001429357">
    <property type="component" value="Unassembled WGS sequence"/>
</dbReference>
<gene>
    <name evidence="4" type="ORF">BAU18_002241</name>
</gene>
<dbReference type="Pfam" id="PF01263">
    <property type="entry name" value="Aldose_epim"/>
    <property type="match status" value="1"/>
</dbReference>
<keyword evidence="2" id="KW-0413">Isomerase</keyword>
<keyword evidence="5" id="KW-1185">Reference proteome</keyword>
<dbReference type="PANTHER" id="PTHR10091:SF0">
    <property type="entry name" value="GALACTOSE MUTAROTASE"/>
    <property type="match status" value="1"/>
</dbReference>
<dbReference type="SUPFAM" id="SSF74650">
    <property type="entry name" value="Galactose mutarotase-like"/>
    <property type="match status" value="1"/>
</dbReference>
<dbReference type="CDD" id="cd09019">
    <property type="entry name" value="galactose_mutarotase_like"/>
    <property type="match status" value="1"/>
</dbReference>
<evidence type="ECO:0000313" key="4">
    <source>
        <dbReference type="EMBL" id="MEO1782629.1"/>
    </source>
</evidence>
<evidence type="ECO:0000313" key="5">
    <source>
        <dbReference type="Proteomes" id="UP001429357"/>
    </source>
</evidence>
<name>A0ABV0F5S0_9ENTE</name>